<evidence type="ECO:0000256" key="1">
    <source>
        <dbReference type="SAM" id="Phobius"/>
    </source>
</evidence>
<dbReference type="RefSeq" id="WP_272444471.1">
    <property type="nucleotide sequence ID" value="NZ_JAMQKC010000001.1"/>
</dbReference>
<feature type="transmembrane region" description="Helical" evidence="1">
    <location>
        <begin position="21"/>
        <end position="44"/>
    </location>
</feature>
<reference evidence="2" key="1">
    <citation type="submission" date="2022-06" db="EMBL/GenBank/DDBJ databases">
        <title>Aquibacillus sp. a new bacterium isolated from soil saline samples.</title>
        <authorList>
            <person name="Galisteo C."/>
            <person name="De La Haba R."/>
            <person name="Sanchez-Porro C."/>
            <person name="Ventosa A."/>
        </authorList>
    </citation>
    <scope>NUCLEOTIDE SEQUENCE</scope>
    <source>
        <strain evidence="2">3ASR75-54</strain>
    </source>
</reference>
<protein>
    <submittedName>
        <fullName evidence="2">ComGF family competence protein</fullName>
    </submittedName>
</protein>
<accession>A0A9X4ADK6</accession>
<comment type="caution">
    <text evidence="2">The sequence shown here is derived from an EMBL/GenBank/DDBJ whole genome shotgun (WGS) entry which is preliminary data.</text>
</comment>
<sequence>MRTKQQKGPVSMDTLVNKGGYTLISLLLVFSILFITLPMIPIIYTSFIPSDYSEQLSVQQYFHFIQSEIYRSKSFSISGNQLVFNQLTGEQVIIEQYNDVVRRQVSGKGHEILIRDIKTNRYTTIQYGFKLSVTTVEGNTYEKTFSL</sequence>
<dbReference type="EMBL" id="JAMQKC010000001">
    <property type="protein sequence ID" value="MDC3415511.1"/>
    <property type="molecule type" value="Genomic_DNA"/>
</dbReference>
<name>A0A9X4ADK6_9BACI</name>
<gene>
    <name evidence="2" type="ORF">NC799_01095</name>
</gene>
<evidence type="ECO:0000313" key="2">
    <source>
        <dbReference type="EMBL" id="MDC3415511.1"/>
    </source>
</evidence>
<dbReference type="InterPro" id="IPR016977">
    <property type="entry name" value="ComGF"/>
</dbReference>
<keyword evidence="3" id="KW-1185">Reference proteome</keyword>
<keyword evidence="1" id="KW-1133">Transmembrane helix</keyword>
<keyword evidence="1" id="KW-0472">Membrane</keyword>
<evidence type="ECO:0000313" key="3">
    <source>
        <dbReference type="Proteomes" id="UP001145069"/>
    </source>
</evidence>
<keyword evidence="1" id="KW-0812">Transmembrane</keyword>
<proteinExistence type="predicted"/>
<dbReference type="AlphaFoldDB" id="A0A9X4ADK6"/>
<organism evidence="2 3">
    <name type="scientific">Aquibacillus salsiterrae</name>
    <dbReference type="NCBI Taxonomy" id="2950439"/>
    <lineage>
        <taxon>Bacteria</taxon>
        <taxon>Bacillati</taxon>
        <taxon>Bacillota</taxon>
        <taxon>Bacilli</taxon>
        <taxon>Bacillales</taxon>
        <taxon>Bacillaceae</taxon>
        <taxon>Aquibacillus</taxon>
    </lineage>
</organism>
<dbReference type="Proteomes" id="UP001145069">
    <property type="component" value="Unassembled WGS sequence"/>
</dbReference>
<dbReference type="Pfam" id="PF15980">
    <property type="entry name" value="ComGF"/>
    <property type="match status" value="1"/>
</dbReference>